<dbReference type="GO" id="GO:0003697">
    <property type="term" value="F:single-stranded DNA binding"/>
    <property type="evidence" value="ECO:0007669"/>
    <property type="project" value="InterPro"/>
</dbReference>
<sequence>MQQLDLNLAVKELHVLNSRELGKLIRDAENGTIRFTKQDGSPSKMKVESLARHLCRHIMTHLLSYKQDEQHFRYLLSGFRLLHTLYDVTSYNLELHKVSESIFSIDLFSLCRILDSFEFSGSIWVVIFSQTGQKIDDSSEMVLLYSAMLPSSLYLLRPLISWEWHKVTLVLLAHSEANGFTIAAFTAVHVVTNFLQDKLQAQDIDYRIKSNVNEVYCLLLHCEASLQFLQSLCKQMLFREYVVKNKKLCEEGVVLELVQNIMQLPQCEDPHLMDVVYRLKSKVLSIMILLCEVESVPFLDMAFSSSQSLQLAESTVLEVLEVLKVMFYGDLKDEHRRGILQLNAMRLTEIFSAHSSFRTCIISHLTEALTRVFSQPRMEFLSTWCSNDREPAEEDIVMEFDPISAAGQVLGVITTSQVRHSTWSNFQAPQTPYTHQRSSLLVKILNNLTCYALDLPEGEKAFFINEFLECLQNEFLTLPGGAAERTAAANRNLSSLFRHAKSLTPECLNVEDVLALGGFISQLEELLKAQESDIHRLQEFHNRDQCPSPTPQISSPNEHDRNGNDDGCVPVSLAMVRLDQLTFKENCQNESNDMVGEDEQMIDLGDNSGAQNTETVDRMQDVEELRSVQSDEKQQKKRKRSKMSDDQIAILESALLDLTDLKKGGSLEFWADKLSFHGPQVTSSQLRNWLSNRKAKLARTAAKKAQTHSDSDDDLTEKQAVSDSPESLNDEHYDPSPSVSHLTRQKDPMGSVSRIRGTETTPDPVMVPTDRFKHEVGQYVMLLDDQGQDVGKGIIHLARGVWFGQNLVEQKLCVVDVHDIKVPKGTRLPHPSDAGSRFSEAELILGRMRILWDSSQLLLIQHQ</sequence>
<dbReference type="AlphaFoldDB" id="A0AAP0CN83"/>
<feature type="region of interest" description="Disordered" evidence="3">
    <location>
        <begin position="622"/>
        <end position="645"/>
    </location>
</feature>
<gene>
    <name evidence="5" type="ORF">SSX86_022107</name>
</gene>
<dbReference type="InterPro" id="IPR057287">
    <property type="entry name" value="Ndx_N"/>
</dbReference>
<dbReference type="EMBL" id="JBCNJP010000023">
    <property type="protein sequence ID" value="KAK9057272.1"/>
    <property type="molecule type" value="Genomic_DNA"/>
</dbReference>
<feature type="DNA-binding region" description="Homeobox" evidence="2">
    <location>
        <begin position="636"/>
        <end position="701"/>
    </location>
</feature>
<evidence type="ECO:0000313" key="6">
    <source>
        <dbReference type="Proteomes" id="UP001408789"/>
    </source>
</evidence>
<dbReference type="InterPro" id="IPR056559">
    <property type="entry name" value="NDX_C"/>
</dbReference>
<keyword evidence="2" id="KW-0539">Nucleus</keyword>
<protein>
    <recommendedName>
        <fullName evidence="4">Homeobox domain-containing protein</fullName>
    </recommendedName>
</protein>
<dbReference type="Pfam" id="PF25246">
    <property type="entry name" value="Nodulin_N"/>
    <property type="match status" value="1"/>
</dbReference>
<feature type="region of interest" description="Disordered" evidence="3">
    <location>
        <begin position="541"/>
        <end position="567"/>
    </location>
</feature>
<evidence type="ECO:0000256" key="3">
    <source>
        <dbReference type="SAM" id="MobiDB-lite"/>
    </source>
</evidence>
<evidence type="ECO:0000313" key="5">
    <source>
        <dbReference type="EMBL" id="KAK9057272.1"/>
    </source>
</evidence>
<feature type="region of interest" description="Disordered" evidence="3">
    <location>
        <begin position="700"/>
        <end position="768"/>
    </location>
</feature>
<organism evidence="5 6">
    <name type="scientific">Deinandra increscens subsp. villosa</name>
    <dbReference type="NCBI Taxonomy" id="3103831"/>
    <lineage>
        <taxon>Eukaryota</taxon>
        <taxon>Viridiplantae</taxon>
        <taxon>Streptophyta</taxon>
        <taxon>Embryophyta</taxon>
        <taxon>Tracheophyta</taxon>
        <taxon>Spermatophyta</taxon>
        <taxon>Magnoliopsida</taxon>
        <taxon>eudicotyledons</taxon>
        <taxon>Gunneridae</taxon>
        <taxon>Pentapetalae</taxon>
        <taxon>asterids</taxon>
        <taxon>campanulids</taxon>
        <taxon>Asterales</taxon>
        <taxon>Asteraceae</taxon>
        <taxon>Asteroideae</taxon>
        <taxon>Heliantheae alliance</taxon>
        <taxon>Madieae</taxon>
        <taxon>Madiinae</taxon>
        <taxon>Deinandra</taxon>
    </lineage>
</organism>
<name>A0AAP0CN83_9ASTR</name>
<reference evidence="5 6" key="1">
    <citation type="submission" date="2024-04" db="EMBL/GenBank/DDBJ databases">
        <title>The reference genome of an endangered Asteraceae, Deinandra increscens subsp. villosa, native to the Central Coast of California.</title>
        <authorList>
            <person name="Guilliams M."/>
            <person name="Hasenstab-Lehman K."/>
            <person name="Meyer R."/>
            <person name="Mcevoy S."/>
        </authorList>
    </citation>
    <scope>NUCLEOTIDE SEQUENCE [LARGE SCALE GENOMIC DNA]</scope>
    <source>
        <tissue evidence="5">Leaf</tissue>
    </source>
</reference>
<evidence type="ECO:0000256" key="2">
    <source>
        <dbReference type="PROSITE-ProRule" id="PRU00108"/>
    </source>
</evidence>
<feature type="compositionally biased region" description="Basic and acidic residues" evidence="3">
    <location>
        <begin position="622"/>
        <end position="634"/>
    </location>
</feature>
<comment type="subcellular location">
    <subcellularLocation>
        <location evidence="1 2">Nucleus</location>
    </subcellularLocation>
</comment>
<comment type="caution">
    <text evidence="5">The sequence shown here is derived from an EMBL/GenBank/DDBJ whole genome shotgun (WGS) entry which is preliminary data.</text>
</comment>
<keyword evidence="2" id="KW-0371">Homeobox</keyword>
<evidence type="ECO:0000259" key="4">
    <source>
        <dbReference type="PROSITE" id="PS50071"/>
    </source>
</evidence>
<dbReference type="InterPro" id="IPR001356">
    <property type="entry name" value="HD"/>
</dbReference>
<keyword evidence="6" id="KW-1185">Reference proteome</keyword>
<dbReference type="GO" id="GO:0005634">
    <property type="term" value="C:nucleus"/>
    <property type="evidence" value="ECO:0007669"/>
    <property type="project" value="UniProtKB-SubCell"/>
</dbReference>
<feature type="compositionally biased region" description="Polar residues" evidence="3">
    <location>
        <begin position="545"/>
        <end position="556"/>
    </location>
</feature>
<dbReference type="PANTHER" id="PTHR35743">
    <property type="entry name" value="NODULIN HOMEOBOX"/>
    <property type="match status" value="1"/>
</dbReference>
<dbReference type="PROSITE" id="PS50071">
    <property type="entry name" value="HOMEOBOX_2"/>
    <property type="match status" value="1"/>
</dbReference>
<accession>A0AAP0CN83</accession>
<dbReference type="Pfam" id="PF24426">
    <property type="entry name" value="HTH_NDX"/>
    <property type="match status" value="1"/>
</dbReference>
<evidence type="ECO:0000256" key="1">
    <source>
        <dbReference type="ARBA" id="ARBA00004123"/>
    </source>
</evidence>
<keyword evidence="2" id="KW-0238">DNA-binding</keyword>
<proteinExistence type="predicted"/>
<dbReference type="InterPro" id="IPR056560">
    <property type="entry name" value="HTH_NDX"/>
</dbReference>
<dbReference type="PANTHER" id="PTHR35743:SF1">
    <property type="entry name" value="NODULIN HOMEOBOX"/>
    <property type="match status" value="1"/>
</dbReference>
<dbReference type="Proteomes" id="UP001408789">
    <property type="component" value="Unassembled WGS sequence"/>
</dbReference>
<feature type="domain" description="Homeobox" evidence="4">
    <location>
        <begin position="634"/>
        <end position="700"/>
    </location>
</feature>
<dbReference type="GO" id="GO:0009908">
    <property type="term" value="P:flower development"/>
    <property type="evidence" value="ECO:0007669"/>
    <property type="project" value="InterPro"/>
</dbReference>
<dbReference type="InterPro" id="IPR039325">
    <property type="entry name" value="NDX"/>
</dbReference>
<dbReference type="Pfam" id="PF24679">
    <property type="entry name" value="Nodulin_C"/>
    <property type="match status" value="1"/>
</dbReference>